<keyword evidence="2" id="KW-1185">Reference proteome</keyword>
<protein>
    <submittedName>
        <fullName evidence="1">Phospholipase D-like domain-containing protein</fullName>
    </submittedName>
</protein>
<organism evidence="1 2">
    <name type="scientific">Sphingomonas tabacisoli</name>
    <dbReference type="NCBI Taxonomy" id="2249466"/>
    <lineage>
        <taxon>Bacteria</taxon>
        <taxon>Pseudomonadati</taxon>
        <taxon>Pseudomonadota</taxon>
        <taxon>Alphaproteobacteria</taxon>
        <taxon>Sphingomonadales</taxon>
        <taxon>Sphingomonadaceae</taxon>
        <taxon>Sphingomonas</taxon>
    </lineage>
</organism>
<reference evidence="2" key="1">
    <citation type="journal article" date="2019" name="Int. J. Syst. Evol. Microbiol.">
        <title>The Global Catalogue of Microorganisms (GCM) 10K type strain sequencing project: providing services to taxonomists for standard genome sequencing and annotation.</title>
        <authorList>
            <consortium name="The Broad Institute Genomics Platform"/>
            <consortium name="The Broad Institute Genome Sequencing Center for Infectious Disease"/>
            <person name="Wu L."/>
            <person name="Ma J."/>
        </authorList>
    </citation>
    <scope>NUCLEOTIDE SEQUENCE [LARGE SCALE GENOMIC DNA]</scope>
    <source>
        <strain evidence="2">CGMCC 1.16275</strain>
    </source>
</reference>
<dbReference type="CDD" id="cd09117">
    <property type="entry name" value="PLDc_Bfil_DEXD_like"/>
    <property type="match status" value="1"/>
</dbReference>
<sequence>MQSEILPQGGGLGLSLAAALKPCVLSEAFDRLDVAVAYATLQGIRALDRVTGTIPVTRWILGLDDAITQPAAIAHLQNRAGAELRVARLSPVRRFHPKLYRFWSSTAPESALLVIGSGNMTQRGLQENAEAAVLLRAEDAADARNILSAFEELWAIGHEPSAQELADYAIVYAATAVDRRNVSSREAAPPEPAAQERVEDMIPTGKTSEAVIGVAVARLAAAQPDGICTLNLAKRMVPRMIALTADDLAPSNSQPNAKWVQRLRNIQSNWDGGPASNNPIARGYLEHVDSGYRITAAGRAMLARRGYSAAIV</sequence>
<dbReference type="Proteomes" id="UP001597115">
    <property type="component" value="Unassembled WGS sequence"/>
</dbReference>
<evidence type="ECO:0000313" key="1">
    <source>
        <dbReference type="EMBL" id="MFD1610286.1"/>
    </source>
</evidence>
<proteinExistence type="predicted"/>
<gene>
    <name evidence="1" type="ORF">ACFSCW_00565</name>
</gene>
<dbReference type="SUPFAM" id="SSF56024">
    <property type="entry name" value="Phospholipase D/nuclease"/>
    <property type="match status" value="1"/>
</dbReference>
<name>A0ABW4HXF4_9SPHN</name>
<dbReference type="RefSeq" id="WP_380885819.1">
    <property type="nucleotide sequence ID" value="NZ_JBHUDY010000001.1"/>
</dbReference>
<accession>A0ABW4HXF4</accession>
<comment type="caution">
    <text evidence="1">The sequence shown here is derived from an EMBL/GenBank/DDBJ whole genome shotgun (WGS) entry which is preliminary data.</text>
</comment>
<dbReference type="Gene3D" id="3.30.870.10">
    <property type="entry name" value="Endonuclease Chain A"/>
    <property type="match status" value="1"/>
</dbReference>
<dbReference type="EMBL" id="JBHUDY010000001">
    <property type="protein sequence ID" value="MFD1610286.1"/>
    <property type="molecule type" value="Genomic_DNA"/>
</dbReference>
<evidence type="ECO:0000313" key="2">
    <source>
        <dbReference type="Proteomes" id="UP001597115"/>
    </source>
</evidence>